<dbReference type="AlphaFoldDB" id="A0A3M6VAY6"/>
<gene>
    <name evidence="1" type="ORF">DD238_006705</name>
</gene>
<dbReference type="EMBL" id="QLLG01000333">
    <property type="protein sequence ID" value="RMX64175.1"/>
    <property type="molecule type" value="Genomic_DNA"/>
</dbReference>
<evidence type="ECO:0000313" key="1">
    <source>
        <dbReference type="EMBL" id="RMX64175.1"/>
    </source>
</evidence>
<reference evidence="1 2" key="1">
    <citation type="submission" date="2018-06" db="EMBL/GenBank/DDBJ databases">
        <title>Comparative genomics of downy mildews reveals potential adaptations to biotrophy.</title>
        <authorList>
            <person name="Fletcher K."/>
            <person name="Klosterman S.J."/>
            <person name="Derevnina L."/>
            <person name="Martin F."/>
            <person name="Koike S."/>
            <person name="Reyes Chin-Wo S."/>
            <person name="Mou B."/>
            <person name="Michelmore R."/>
        </authorList>
    </citation>
    <scope>NUCLEOTIDE SEQUENCE [LARGE SCALE GENOMIC DNA]</scope>
    <source>
        <strain evidence="1 2">R14</strain>
    </source>
</reference>
<accession>A0A3M6VAY6</accession>
<keyword evidence="2" id="KW-1185">Reference proteome</keyword>
<evidence type="ECO:0000313" key="2">
    <source>
        <dbReference type="Proteomes" id="UP000282087"/>
    </source>
</evidence>
<dbReference type="VEuPathDB" id="FungiDB:DD237_007035"/>
<dbReference type="Proteomes" id="UP000282087">
    <property type="component" value="Unassembled WGS sequence"/>
</dbReference>
<dbReference type="STRING" id="542832.A0A3M6VAY6"/>
<proteinExistence type="predicted"/>
<protein>
    <submittedName>
        <fullName evidence="1">Uncharacterized protein</fullName>
    </submittedName>
</protein>
<sequence>MDILPTVDVVVVYERQEFYVSAQAFFDRKSLPLDLFQCQLFSLVGVIPDKQILVCSSTGKVLSVSRKYDVVTVAISTEIRPRFFLFSSTDSTLDLSELADDWRQICTKSIFGDAAVVQPAFQKITPRDSEFGFICEPCARTCTTGKTWWWE</sequence>
<comment type="caution">
    <text evidence="1">The sequence shown here is derived from an EMBL/GenBank/DDBJ whole genome shotgun (WGS) entry which is preliminary data.</text>
</comment>
<name>A0A3M6VAY6_9STRA</name>
<organism evidence="1 2">
    <name type="scientific">Peronospora effusa</name>
    <dbReference type="NCBI Taxonomy" id="542832"/>
    <lineage>
        <taxon>Eukaryota</taxon>
        <taxon>Sar</taxon>
        <taxon>Stramenopiles</taxon>
        <taxon>Oomycota</taxon>
        <taxon>Peronosporomycetes</taxon>
        <taxon>Peronosporales</taxon>
        <taxon>Peronosporaceae</taxon>
        <taxon>Peronospora</taxon>
    </lineage>
</organism>